<keyword evidence="7" id="KW-0391">Immunity</keyword>
<evidence type="ECO:0000256" key="1">
    <source>
        <dbReference type="ARBA" id="ARBA00004496"/>
    </source>
</evidence>
<keyword evidence="2" id="KW-0963">Cytoplasm</keyword>
<dbReference type="CDD" id="cd17936">
    <property type="entry name" value="EEXXEc_NFX1"/>
    <property type="match status" value="1"/>
</dbReference>
<dbReference type="SUPFAM" id="SSF52540">
    <property type="entry name" value="P-loop containing nucleoside triphosphate hydrolases"/>
    <property type="match status" value="1"/>
</dbReference>
<reference evidence="9 10" key="1">
    <citation type="submission" date="2024-02" db="EMBL/GenBank/DDBJ databases">
        <title>De novo assembly and annotation of 12 fungi associated with fruit tree decline syndrome in Ontario, Canada.</title>
        <authorList>
            <person name="Sulman M."/>
            <person name="Ellouze W."/>
            <person name="Ilyukhin E."/>
        </authorList>
    </citation>
    <scope>NUCLEOTIDE SEQUENCE [LARGE SCALE GENOMIC DNA]</scope>
    <source>
        <strain evidence="9 10">M1-105</strain>
    </source>
</reference>
<evidence type="ECO:0000256" key="4">
    <source>
        <dbReference type="ARBA" id="ARBA00022771"/>
    </source>
</evidence>
<evidence type="ECO:0000259" key="8">
    <source>
        <dbReference type="PROSITE" id="PS51981"/>
    </source>
</evidence>
<evidence type="ECO:0000313" key="10">
    <source>
        <dbReference type="Proteomes" id="UP001521116"/>
    </source>
</evidence>
<keyword evidence="4" id="KW-0863">Zinc-finger</keyword>
<gene>
    <name evidence="9" type="ORF">SLS56_004254</name>
</gene>
<keyword evidence="5" id="KW-0547">Nucleotide-binding</keyword>
<keyword evidence="5" id="KW-0347">Helicase</keyword>
<proteinExistence type="predicted"/>
<keyword evidence="10" id="KW-1185">Reference proteome</keyword>
<dbReference type="Pfam" id="PF20173">
    <property type="entry name" value="ZnF_RZ-type"/>
    <property type="match status" value="1"/>
</dbReference>
<comment type="caution">
    <text evidence="9">The sequence shown here is derived from an EMBL/GenBank/DDBJ whole genome shotgun (WGS) entry which is preliminary data.</text>
</comment>
<organism evidence="9 10">
    <name type="scientific">Neofusicoccum ribis</name>
    <dbReference type="NCBI Taxonomy" id="45134"/>
    <lineage>
        <taxon>Eukaryota</taxon>
        <taxon>Fungi</taxon>
        <taxon>Dikarya</taxon>
        <taxon>Ascomycota</taxon>
        <taxon>Pezizomycotina</taxon>
        <taxon>Dothideomycetes</taxon>
        <taxon>Dothideomycetes incertae sedis</taxon>
        <taxon>Botryosphaeriales</taxon>
        <taxon>Botryosphaeriaceae</taxon>
        <taxon>Neofusicoccum</taxon>
    </lineage>
</organism>
<dbReference type="PROSITE" id="PS51981">
    <property type="entry name" value="ZF_RZ"/>
    <property type="match status" value="1"/>
</dbReference>
<comment type="subcellular location">
    <subcellularLocation>
        <location evidence="1">Cytoplasm</location>
    </subcellularLocation>
</comment>
<dbReference type="EMBL" id="JAJVDC020000037">
    <property type="protein sequence ID" value="KAL1631892.1"/>
    <property type="molecule type" value="Genomic_DNA"/>
</dbReference>
<sequence>MDGQQARPLRADLSKFFQQSAKLVATDPGTLQDVVSRLASVGGLSRIQELVDQDLSSLPDTMKIQRFLGQHAQFFKTLAHPDVLSSILLEQPIGDLFTFLYGFNGQRAVKLFSFTAQVLLALPQEDMQASAQSATEVFNDSFLVLAKVIDLNGGAQIHPDIAAIVETFSAALTQLVESQGGSACHKAQACLTRMQQRLGIGHAIPELTIKLKTPVKPVSFGIAIDPPGSLSPNGPRHDNDHQDIRRIKVLPTWQEVQSLRSEYLPAKESEDWHKQGIQGLLDRHFRLLREDTVGQLRDVIQTELGRMKNSGSHPNTRRDNRQGLRSHVYQGVRIEDLSVNRRDGLRCEISFAQPPHVRTLNTQSRAQWWEASRRLQPDAFVCLLDDTDLLIFCSVNSDPPKPMKTVSGDDQSNSQKKPDVRNLYTDVKSAFVTLKLVEFNDETANSLLRRCYEPRQMVLVEFPGVLLPAFQPTLEALQQMAKSEDVPFPEFLAPEDQTAGVVHVPPPAYSRGPNFRFNLRTITDSSQNLHLSTQGNFDVNALVANSSLDDAQARAVVDSLTRNFALIQGPPGTGKSYTGIALIKVLLDNRKEAKLGPILCVCYTNHALDQLLEHLVHAGISQIIRVGSRSKSEALEPLMLRNVARKMEGTKAEKRVAWELGSKLESDESEIEDLITTLSKADSWSSVKQYLGNHCAHHHDQLFGSASMDEHGFRLNRDPKKALAHWLRGDSVVRTGQPDRPVSILDRTALSEMSQGERQKLYWYWVQRIRGTTQRHLIQALHEYDRNRIQYQRNRMEMDLRCLQQAHIIGITTSGLARNLDILRRVRAKVMLCEEAGEVLESHTLTAMLPSVEHAILIGDHFQLRPQINRYDLGREHPRGEEYSLDVSLFERLVQPNDANAIQLPFTTLETQRRMHPMISQLVRDTLYPSLQDASSTLTYPMVAGMKKRLFWYDHTEFEANSDEAQGVVSTSHTNSFEIDMTIGLVSHLMKQGIYHADDIAVLTPYLGQLHLLRARLGRMWELVLNDRDLDQLEQAGMESDDPPKVNKASALKALKVATIDNFQGEEAKVVIISLVRSNRMNKCGFLKTSNRINVLLSRAQHGMFIIGNSETAGSVKMWANVLGILRAGGNVGSAFELQCARHPDNPIEVKHVEDFVQFSPEGGCNRRIKEMQVDYIMMLTYQEVDLSEDPCLFPGCGHIMTVANMDGHMDMAKHYNMSPEGTISGLKPAPPFSNDELKTCPTCRGSLRNISRYGRIIRRALLDESTKKFIVSSHNEYLALHAQYQRDHDQLANTADIVQVGSMAPVKLNISGQVSNQINLIRHVVGSLLLNSRYKNILELRNRIQAHVKKVTKEEQPFKRVYDFCQDARRRRDGSGSFDFDQDVLQTKAHLMGTALLIRCELAIISDVVSVWRDKLPSHLRAGCILSLSSNRERCLGLSQEAAQAKSPLQSVEALLFYAQYNAIERPFVSADKQEQLREEALNHVDTARKLCAANPGSTNGMVDEVDAVEKMLRASTFFSVVTSEERRAVLAAMATEFLGTGHWYYCENGHPFTVGECGMPMQQTRCPDCGAPAGGRDHASAAGVRRAEDLEMELRDLHL</sequence>
<dbReference type="Proteomes" id="UP001521116">
    <property type="component" value="Unassembled WGS sequence"/>
</dbReference>
<protein>
    <recommendedName>
        <fullName evidence="8">RZ-type domain-containing protein</fullName>
    </recommendedName>
</protein>
<dbReference type="InterPro" id="IPR047187">
    <property type="entry name" value="SF1_C_Upf1"/>
</dbReference>
<dbReference type="Gene3D" id="3.40.50.300">
    <property type="entry name" value="P-loop containing nucleotide triphosphate hydrolases"/>
    <property type="match status" value="2"/>
</dbReference>
<keyword evidence="5" id="KW-0378">Hydrolase</keyword>
<keyword evidence="5" id="KW-0067">ATP-binding</keyword>
<dbReference type="PANTHER" id="PTHR10887:SF445">
    <property type="entry name" value="NFX1-TYPE ZINC FINGER-CONTAINING PROTEIN 1"/>
    <property type="match status" value="1"/>
</dbReference>
<dbReference type="PANTHER" id="PTHR10887">
    <property type="entry name" value="DNA2/NAM7 HELICASE FAMILY"/>
    <property type="match status" value="1"/>
</dbReference>
<dbReference type="InterPro" id="IPR045055">
    <property type="entry name" value="DNA2/NAM7-like"/>
</dbReference>
<evidence type="ECO:0000256" key="7">
    <source>
        <dbReference type="ARBA" id="ARBA00022859"/>
    </source>
</evidence>
<dbReference type="Pfam" id="PF13087">
    <property type="entry name" value="AAA_12"/>
    <property type="match status" value="1"/>
</dbReference>
<dbReference type="InterPro" id="IPR046439">
    <property type="entry name" value="ZF_RZ_dom"/>
</dbReference>
<dbReference type="InterPro" id="IPR041679">
    <property type="entry name" value="DNA2/NAM7-like_C"/>
</dbReference>
<keyword evidence="6" id="KW-0862">Zinc</keyword>
<evidence type="ECO:0000313" key="9">
    <source>
        <dbReference type="EMBL" id="KAL1631892.1"/>
    </source>
</evidence>
<dbReference type="Pfam" id="PF13086">
    <property type="entry name" value="AAA_11"/>
    <property type="match status" value="1"/>
</dbReference>
<feature type="domain" description="RZ-type" evidence="8">
    <location>
        <begin position="1523"/>
        <end position="1599"/>
    </location>
</feature>
<dbReference type="CDD" id="cd18808">
    <property type="entry name" value="SF1_C_Upf1"/>
    <property type="match status" value="1"/>
</dbReference>
<dbReference type="InterPro" id="IPR041677">
    <property type="entry name" value="DNA2/NAM7_AAA_11"/>
</dbReference>
<evidence type="ECO:0000256" key="5">
    <source>
        <dbReference type="ARBA" id="ARBA00022806"/>
    </source>
</evidence>
<evidence type="ECO:0000256" key="3">
    <source>
        <dbReference type="ARBA" id="ARBA00022723"/>
    </source>
</evidence>
<name>A0ABR3SXS3_9PEZI</name>
<dbReference type="InterPro" id="IPR027417">
    <property type="entry name" value="P-loop_NTPase"/>
</dbReference>
<accession>A0ABR3SXS3</accession>
<keyword evidence="3" id="KW-0479">Metal-binding</keyword>
<evidence type="ECO:0000256" key="2">
    <source>
        <dbReference type="ARBA" id="ARBA00022490"/>
    </source>
</evidence>
<evidence type="ECO:0000256" key="6">
    <source>
        <dbReference type="ARBA" id="ARBA00022833"/>
    </source>
</evidence>